<protein>
    <submittedName>
        <fullName evidence="1">Uncharacterized protein</fullName>
    </submittedName>
</protein>
<sequence length="236" mass="26423">MSFVNSSTSRPLTIGQLHLQLQAIAVLLQSASPSPSKFLNLLHKRKMASDETKNPALDPDTDSPSKQGHELAEFGAGCFWGVELAFQRLEGVVKTEVGYSQGHVHNPNYRLVCTGTTNHCEVVRVEFDPSVCPYTNLLSLFWSRHDPTSLNRQGGDAGTQYRSGIYYYSEEQARLAQESLDEKQKSLKNKIVTELLPAKTFYKAEEYHQQYLEKGERSGSKQSARKGCSDPIRCYG</sequence>
<comment type="caution">
    <text evidence="1">The sequence shown here is derived from an EMBL/GenBank/DDBJ whole genome shotgun (WGS) entry which is preliminary data.</text>
</comment>
<keyword evidence="2" id="KW-1185">Reference proteome</keyword>
<evidence type="ECO:0000313" key="1">
    <source>
        <dbReference type="EMBL" id="KAI3765921.1"/>
    </source>
</evidence>
<reference evidence="1 2" key="2">
    <citation type="journal article" date="2022" name="Mol. Ecol. Resour.">
        <title>The genomes of chicory, endive, great burdock and yacon provide insights into Asteraceae paleo-polyploidization history and plant inulin production.</title>
        <authorList>
            <person name="Fan W."/>
            <person name="Wang S."/>
            <person name="Wang H."/>
            <person name="Wang A."/>
            <person name="Jiang F."/>
            <person name="Liu H."/>
            <person name="Zhao H."/>
            <person name="Xu D."/>
            <person name="Zhang Y."/>
        </authorList>
    </citation>
    <scope>NUCLEOTIDE SEQUENCE [LARGE SCALE GENOMIC DNA]</scope>
    <source>
        <strain evidence="2">cv. Punajuju</strain>
        <tissue evidence="1">Leaves</tissue>
    </source>
</reference>
<proteinExistence type="predicted"/>
<dbReference type="EMBL" id="CM042011">
    <property type="protein sequence ID" value="KAI3765921.1"/>
    <property type="molecule type" value="Genomic_DNA"/>
</dbReference>
<dbReference type="Proteomes" id="UP001055811">
    <property type="component" value="Linkage Group LG03"/>
</dbReference>
<organism evidence="1 2">
    <name type="scientific">Cichorium intybus</name>
    <name type="common">Chicory</name>
    <dbReference type="NCBI Taxonomy" id="13427"/>
    <lineage>
        <taxon>Eukaryota</taxon>
        <taxon>Viridiplantae</taxon>
        <taxon>Streptophyta</taxon>
        <taxon>Embryophyta</taxon>
        <taxon>Tracheophyta</taxon>
        <taxon>Spermatophyta</taxon>
        <taxon>Magnoliopsida</taxon>
        <taxon>eudicotyledons</taxon>
        <taxon>Gunneridae</taxon>
        <taxon>Pentapetalae</taxon>
        <taxon>asterids</taxon>
        <taxon>campanulids</taxon>
        <taxon>Asterales</taxon>
        <taxon>Asteraceae</taxon>
        <taxon>Cichorioideae</taxon>
        <taxon>Cichorieae</taxon>
        <taxon>Cichoriinae</taxon>
        <taxon>Cichorium</taxon>
    </lineage>
</organism>
<reference evidence="2" key="1">
    <citation type="journal article" date="2022" name="Mol. Ecol. Resour.">
        <title>The genomes of chicory, endive, great burdock and yacon provide insights into Asteraceae palaeo-polyploidization history and plant inulin production.</title>
        <authorList>
            <person name="Fan W."/>
            <person name="Wang S."/>
            <person name="Wang H."/>
            <person name="Wang A."/>
            <person name="Jiang F."/>
            <person name="Liu H."/>
            <person name="Zhao H."/>
            <person name="Xu D."/>
            <person name="Zhang Y."/>
        </authorList>
    </citation>
    <scope>NUCLEOTIDE SEQUENCE [LARGE SCALE GENOMIC DNA]</scope>
    <source>
        <strain evidence="2">cv. Punajuju</strain>
    </source>
</reference>
<evidence type="ECO:0000313" key="2">
    <source>
        <dbReference type="Proteomes" id="UP001055811"/>
    </source>
</evidence>
<name>A0ACB9F4Q0_CICIN</name>
<gene>
    <name evidence="1" type="ORF">L2E82_15967</name>
</gene>
<accession>A0ACB9F4Q0</accession>